<comment type="similarity">
    <text evidence="2 8">Belongs to the nucleobase:cation symporter-2 (NCS2) (TC 2.A.40) family. Azg-like subfamily.</text>
</comment>
<evidence type="ECO:0000313" key="10">
    <source>
        <dbReference type="EMBL" id="SDF42556.1"/>
    </source>
</evidence>
<evidence type="ECO:0000256" key="8">
    <source>
        <dbReference type="PIRNR" id="PIRNR005353"/>
    </source>
</evidence>
<keyword evidence="11" id="KW-1185">Reference proteome</keyword>
<evidence type="ECO:0000256" key="1">
    <source>
        <dbReference type="ARBA" id="ARBA00004651"/>
    </source>
</evidence>
<evidence type="ECO:0000256" key="4">
    <source>
        <dbReference type="ARBA" id="ARBA00022475"/>
    </source>
</evidence>
<evidence type="ECO:0000256" key="3">
    <source>
        <dbReference type="ARBA" id="ARBA00022448"/>
    </source>
</evidence>
<dbReference type="RefSeq" id="WP_092153184.1">
    <property type="nucleotide sequence ID" value="NZ_FNBX01000005.1"/>
</dbReference>
<feature type="transmembrane region" description="Helical" evidence="9">
    <location>
        <begin position="287"/>
        <end position="308"/>
    </location>
</feature>
<feature type="transmembrane region" description="Helical" evidence="9">
    <location>
        <begin position="103"/>
        <end position="121"/>
    </location>
</feature>
<feature type="transmembrane region" description="Helical" evidence="9">
    <location>
        <begin position="328"/>
        <end position="361"/>
    </location>
</feature>
<keyword evidence="7 8" id="KW-0472">Membrane</keyword>
<dbReference type="InterPro" id="IPR006043">
    <property type="entry name" value="NCS2"/>
</dbReference>
<dbReference type="Pfam" id="PF00860">
    <property type="entry name" value="Xan_ur_permease"/>
    <property type="match status" value="1"/>
</dbReference>
<dbReference type="PIRSF" id="PIRSF005353">
    <property type="entry name" value="PbuG"/>
    <property type="match status" value="1"/>
</dbReference>
<keyword evidence="4 8" id="KW-1003">Cell membrane</keyword>
<feature type="transmembrane region" description="Helical" evidence="9">
    <location>
        <begin position="21"/>
        <end position="39"/>
    </location>
</feature>
<protein>
    <submittedName>
        <fullName evidence="10">Putative MFS transporter, AGZA family, xanthine/uracil permease</fullName>
    </submittedName>
</protein>
<feature type="transmembrane region" description="Helical" evidence="9">
    <location>
        <begin position="51"/>
        <end position="70"/>
    </location>
</feature>
<keyword evidence="5 8" id="KW-0812">Transmembrane</keyword>
<accession>A0A1G7KZN0</accession>
<feature type="transmembrane region" description="Helical" evidence="9">
    <location>
        <begin position="169"/>
        <end position="190"/>
    </location>
</feature>
<evidence type="ECO:0000256" key="9">
    <source>
        <dbReference type="SAM" id="Phobius"/>
    </source>
</evidence>
<reference evidence="11" key="1">
    <citation type="submission" date="2016-10" db="EMBL/GenBank/DDBJ databases">
        <authorList>
            <person name="Varghese N."/>
            <person name="Submissions S."/>
        </authorList>
    </citation>
    <scope>NUCLEOTIDE SEQUENCE [LARGE SCALE GENOMIC DNA]</scope>
    <source>
        <strain evidence="11">KHC7</strain>
    </source>
</reference>
<evidence type="ECO:0000256" key="5">
    <source>
        <dbReference type="ARBA" id="ARBA00022692"/>
    </source>
</evidence>
<dbReference type="PANTHER" id="PTHR43337">
    <property type="entry name" value="XANTHINE/URACIL PERMEASE C887.17-RELATED"/>
    <property type="match status" value="1"/>
</dbReference>
<keyword evidence="6 8" id="KW-1133">Transmembrane helix</keyword>
<evidence type="ECO:0000256" key="6">
    <source>
        <dbReference type="ARBA" id="ARBA00022989"/>
    </source>
</evidence>
<gene>
    <name evidence="10" type="ORF">SAMN05192586_10560</name>
</gene>
<dbReference type="GO" id="GO:0005886">
    <property type="term" value="C:plasma membrane"/>
    <property type="evidence" value="ECO:0007669"/>
    <property type="project" value="UniProtKB-SubCell"/>
</dbReference>
<evidence type="ECO:0000256" key="7">
    <source>
        <dbReference type="ARBA" id="ARBA00023136"/>
    </source>
</evidence>
<evidence type="ECO:0000313" key="11">
    <source>
        <dbReference type="Proteomes" id="UP000199355"/>
    </source>
</evidence>
<evidence type="ECO:0000256" key="2">
    <source>
        <dbReference type="ARBA" id="ARBA00005697"/>
    </source>
</evidence>
<feature type="transmembrane region" description="Helical" evidence="9">
    <location>
        <begin position="133"/>
        <end position="157"/>
    </location>
</feature>
<keyword evidence="3 8" id="KW-0813">Transport</keyword>
<dbReference type="InterPro" id="IPR045018">
    <property type="entry name" value="Azg-like"/>
</dbReference>
<proteinExistence type="inferred from homology"/>
<feature type="transmembrane region" description="Helical" evidence="9">
    <location>
        <begin position="373"/>
        <end position="404"/>
    </location>
</feature>
<comment type="subcellular location">
    <subcellularLocation>
        <location evidence="1 8">Cell membrane</location>
        <topology evidence="1 8">Multi-pass membrane protein</topology>
    </subcellularLocation>
</comment>
<sequence>MSLLETFFRPEAKGSTVKRELLAGLTSFMAMCYLIFVVPNMLADAGMPREGAVAATIWVTIIATLIMGLWARFPVGVAPGLGITAFFAYYVCGPAGYTWQTGLGAVFISGVVFLLLTVTRVRQMIIKAVPMDLKYAIVVGIGAFIAFIGMKSCGIVVDSPSTFVTLGNLAQPSTLLSVLGIFLIGGLLALNVPGAMIIGILAVTLLGIALGITRLPEDSVFSFSLPLPTETFLQMDLKGALHHGLISIIFTLTMVDLFDNMGVLIGLAQKAGFVRKDGHIENLDRALITDSLATMTSAALGATTATSYLESAAGVAEGGRTGLTAVTIAALFFLALFVTPLVGLVPAYATAPVLIIVGALMMQEVGRIHFDDFTVALPAFLTIMSMPLTFNIATGFGFGFVSWVGIKLLAGRFRDVNPMMLIIAGCFVVNFALRLG</sequence>
<organism evidence="10 11">
    <name type="scientific">Desulfovibrio legallii</name>
    <dbReference type="NCBI Taxonomy" id="571438"/>
    <lineage>
        <taxon>Bacteria</taxon>
        <taxon>Pseudomonadati</taxon>
        <taxon>Thermodesulfobacteriota</taxon>
        <taxon>Desulfovibrionia</taxon>
        <taxon>Desulfovibrionales</taxon>
        <taxon>Desulfovibrionaceae</taxon>
        <taxon>Desulfovibrio</taxon>
    </lineage>
</organism>
<dbReference type="AlphaFoldDB" id="A0A1G7KZN0"/>
<feature type="transmembrane region" description="Helical" evidence="9">
    <location>
        <begin position="77"/>
        <end position="97"/>
    </location>
</feature>
<dbReference type="PANTHER" id="PTHR43337:SF1">
    <property type="entry name" value="XANTHINE_URACIL PERMEASE C887.17-RELATED"/>
    <property type="match status" value="1"/>
</dbReference>
<dbReference type="EMBL" id="FNBX01000005">
    <property type="protein sequence ID" value="SDF42556.1"/>
    <property type="molecule type" value="Genomic_DNA"/>
</dbReference>
<feature type="transmembrane region" description="Helical" evidence="9">
    <location>
        <begin position="416"/>
        <end position="433"/>
    </location>
</feature>
<dbReference type="STRING" id="571438.SAMN05192586_10560"/>
<feature type="transmembrane region" description="Helical" evidence="9">
    <location>
        <begin position="245"/>
        <end position="267"/>
    </location>
</feature>
<dbReference type="InterPro" id="IPR026033">
    <property type="entry name" value="Azg-like_bact_archaea"/>
</dbReference>
<feature type="transmembrane region" description="Helical" evidence="9">
    <location>
        <begin position="197"/>
        <end position="215"/>
    </location>
</feature>
<dbReference type="Proteomes" id="UP000199355">
    <property type="component" value="Unassembled WGS sequence"/>
</dbReference>
<dbReference type="OrthoDB" id="9808458at2"/>
<dbReference type="GO" id="GO:0005345">
    <property type="term" value="F:purine nucleobase transmembrane transporter activity"/>
    <property type="evidence" value="ECO:0007669"/>
    <property type="project" value="TreeGrafter"/>
</dbReference>
<name>A0A1G7KZN0_9BACT</name>